<protein>
    <submittedName>
        <fullName evidence="1">PAAR domain-containing protein</fullName>
    </submittedName>
</protein>
<dbReference type="KEGG" id="pacs:FAZ98_11005"/>
<reference evidence="1 2" key="1">
    <citation type="submission" date="2019-12" db="EMBL/GenBank/DDBJ databases">
        <title>Paraburkholderia acidiphila 7Q-K02 sp. nov and Paraburkholderia acidisoli DHF22 sp. nov., two strains isolated from forest soil.</title>
        <authorList>
            <person name="Gao Z."/>
            <person name="Qiu L."/>
        </authorList>
    </citation>
    <scope>NUCLEOTIDE SEQUENCE [LARGE SCALE GENOMIC DNA]</scope>
    <source>
        <strain evidence="1 2">DHF22</strain>
    </source>
</reference>
<dbReference type="AlphaFoldDB" id="A0A7Z2JH75"/>
<evidence type="ECO:0000313" key="1">
    <source>
        <dbReference type="EMBL" id="QGZ62960.1"/>
    </source>
</evidence>
<dbReference type="OrthoDB" id="8594232at2"/>
<name>A0A7Z2JH75_9BURK</name>
<dbReference type="EMBL" id="CP046913">
    <property type="protein sequence ID" value="QGZ62960.1"/>
    <property type="molecule type" value="Genomic_DNA"/>
</dbReference>
<organism evidence="1 2">
    <name type="scientific">Paraburkholderia acidisoli</name>
    <dbReference type="NCBI Taxonomy" id="2571748"/>
    <lineage>
        <taxon>Bacteria</taxon>
        <taxon>Pseudomonadati</taxon>
        <taxon>Pseudomonadota</taxon>
        <taxon>Betaproteobacteria</taxon>
        <taxon>Burkholderiales</taxon>
        <taxon>Burkholderiaceae</taxon>
        <taxon>Paraburkholderia</taxon>
    </lineage>
</organism>
<keyword evidence="2" id="KW-1185">Reference proteome</keyword>
<dbReference type="InterPro" id="IPR008727">
    <property type="entry name" value="PAAR_motif"/>
</dbReference>
<proteinExistence type="predicted"/>
<gene>
    <name evidence="1" type="ORF">FAZ98_11005</name>
</gene>
<dbReference type="CDD" id="cd14744">
    <property type="entry name" value="PAAR_CT_2"/>
    <property type="match status" value="1"/>
</dbReference>
<accession>A0A7Z2JH75</accession>
<sequence>MRRYLLRLGDKSTAGGVVVEGAENCSHRGIPVTFIGAKVWCEACKSEGYIKAVGPHRNATMLGKQQALDDDICICKCSPPPVLLASQTSASHRWDDECGDRGYAASLAASQVKQHVPYDEQFTLTDRDGRALAKVRYRVRDASGVIAGGTTDANGRTQRVRTT</sequence>
<evidence type="ECO:0000313" key="2">
    <source>
        <dbReference type="Proteomes" id="UP000433577"/>
    </source>
</evidence>
<dbReference type="Pfam" id="PF05488">
    <property type="entry name" value="PAAR_motif"/>
    <property type="match status" value="1"/>
</dbReference>
<dbReference type="Proteomes" id="UP000433577">
    <property type="component" value="Chromosome 1"/>
</dbReference>